<dbReference type="STRING" id="3775.A0A1Q3BVV6"/>
<feature type="non-terminal residue" evidence="2">
    <location>
        <position position="116"/>
    </location>
</feature>
<dbReference type="OrthoDB" id="1883087at2759"/>
<dbReference type="PROSITE" id="PS50144">
    <property type="entry name" value="MATH"/>
    <property type="match status" value="1"/>
</dbReference>
<evidence type="ECO:0000259" key="1">
    <source>
        <dbReference type="PROSITE" id="PS50144"/>
    </source>
</evidence>
<dbReference type="CDD" id="cd00121">
    <property type="entry name" value="MATH"/>
    <property type="match status" value="1"/>
</dbReference>
<organism evidence="2 3">
    <name type="scientific">Cephalotus follicularis</name>
    <name type="common">Albany pitcher plant</name>
    <dbReference type="NCBI Taxonomy" id="3775"/>
    <lineage>
        <taxon>Eukaryota</taxon>
        <taxon>Viridiplantae</taxon>
        <taxon>Streptophyta</taxon>
        <taxon>Embryophyta</taxon>
        <taxon>Tracheophyta</taxon>
        <taxon>Spermatophyta</taxon>
        <taxon>Magnoliopsida</taxon>
        <taxon>eudicotyledons</taxon>
        <taxon>Gunneridae</taxon>
        <taxon>Pentapetalae</taxon>
        <taxon>rosids</taxon>
        <taxon>fabids</taxon>
        <taxon>Oxalidales</taxon>
        <taxon>Cephalotaceae</taxon>
        <taxon>Cephalotus</taxon>
    </lineage>
</organism>
<dbReference type="InterPro" id="IPR002083">
    <property type="entry name" value="MATH/TRAF_dom"/>
</dbReference>
<gene>
    <name evidence="2" type="ORF">CFOL_v3_15616</name>
</gene>
<evidence type="ECO:0000313" key="3">
    <source>
        <dbReference type="Proteomes" id="UP000187406"/>
    </source>
</evidence>
<dbReference type="InParanoid" id="A0A1Q3BVV6"/>
<name>A0A1Q3BVV6_CEPFO</name>
<proteinExistence type="predicted"/>
<dbReference type="SUPFAM" id="SSF49599">
    <property type="entry name" value="TRAF domain-like"/>
    <property type="match status" value="1"/>
</dbReference>
<dbReference type="InterPro" id="IPR008974">
    <property type="entry name" value="TRAF-like"/>
</dbReference>
<dbReference type="Proteomes" id="UP000187406">
    <property type="component" value="Unassembled WGS sequence"/>
</dbReference>
<sequence>NGYLVDDCCAFGAEIFVIKGTCRMDSFPKERTCSLYTWQIKKFSALLLDSYDSKEFTAGGLKWKLRICPQGYSTSRGRMIPGFLALMDRQTLPPHSKVSAKYKLRIKNKDQSKHKE</sequence>
<dbReference type="Pfam" id="PF22486">
    <property type="entry name" value="MATH_2"/>
    <property type="match status" value="1"/>
</dbReference>
<protein>
    <recommendedName>
        <fullName evidence="1">MATH domain-containing protein</fullName>
    </recommendedName>
</protein>
<dbReference type="Gene3D" id="2.60.210.10">
    <property type="entry name" value="Apoptosis, Tumor Necrosis Factor Receptor Associated Protein 2, Chain A"/>
    <property type="match status" value="1"/>
</dbReference>
<keyword evidence="3" id="KW-1185">Reference proteome</keyword>
<feature type="non-terminal residue" evidence="2">
    <location>
        <position position="1"/>
    </location>
</feature>
<reference evidence="3" key="1">
    <citation type="submission" date="2016-04" db="EMBL/GenBank/DDBJ databases">
        <title>Cephalotus genome sequencing.</title>
        <authorList>
            <person name="Fukushima K."/>
            <person name="Hasebe M."/>
            <person name="Fang X."/>
        </authorList>
    </citation>
    <scope>NUCLEOTIDE SEQUENCE [LARGE SCALE GENOMIC DNA]</scope>
    <source>
        <strain evidence="3">cv. St1</strain>
    </source>
</reference>
<dbReference type="PANTHER" id="PTHR46162:SF2">
    <property type="entry name" value="ANKYRIN REPEAT-CONTAINING PROTEIN-RELATED"/>
    <property type="match status" value="1"/>
</dbReference>
<feature type="domain" description="MATH" evidence="1">
    <location>
        <begin position="33"/>
        <end position="116"/>
    </location>
</feature>
<dbReference type="EMBL" id="BDDD01000971">
    <property type="protein sequence ID" value="GAV72127.1"/>
    <property type="molecule type" value="Genomic_DNA"/>
</dbReference>
<dbReference type="PANTHER" id="PTHR46162">
    <property type="entry name" value="TRAF-LIKE FAMILY PROTEIN"/>
    <property type="match status" value="1"/>
</dbReference>
<dbReference type="AlphaFoldDB" id="A0A1Q3BVV6"/>
<evidence type="ECO:0000313" key="2">
    <source>
        <dbReference type="EMBL" id="GAV72127.1"/>
    </source>
</evidence>
<accession>A0A1Q3BVV6</accession>
<comment type="caution">
    <text evidence="2">The sequence shown here is derived from an EMBL/GenBank/DDBJ whole genome shotgun (WGS) entry which is preliminary data.</text>
</comment>